<feature type="transmembrane region" description="Helical" evidence="1">
    <location>
        <begin position="164"/>
        <end position="182"/>
    </location>
</feature>
<protein>
    <submittedName>
        <fullName evidence="3">Tripartite tricarboxylate transporter permease</fullName>
    </submittedName>
</protein>
<feature type="domain" description="DUF112" evidence="2">
    <location>
        <begin position="18"/>
        <end position="436"/>
    </location>
</feature>
<feature type="transmembrane region" description="Helical" evidence="1">
    <location>
        <begin position="387"/>
        <end position="405"/>
    </location>
</feature>
<feature type="transmembrane region" description="Helical" evidence="1">
    <location>
        <begin position="411"/>
        <end position="439"/>
    </location>
</feature>
<gene>
    <name evidence="3" type="ORF">GCM10008935_26680</name>
</gene>
<feature type="transmembrane region" description="Helical" evidence="1">
    <location>
        <begin position="41"/>
        <end position="69"/>
    </location>
</feature>
<feature type="transmembrane region" description="Helical" evidence="1">
    <location>
        <begin position="137"/>
        <end position="157"/>
    </location>
</feature>
<evidence type="ECO:0000313" key="4">
    <source>
        <dbReference type="Proteomes" id="UP001500740"/>
    </source>
</evidence>
<dbReference type="InterPro" id="IPR002823">
    <property type="entry name" value="DUF112_TM"/>
</dbReference>
<evidence type="ECO:0000313" key="3">
    <source>
        <dbReference type="EMBL" id="GAA0469501.1"/>
    </source>
</evidence>
<keyword evidence="1" id="KW-0812">Transmembrane</keyword>
<dbReference type="RefSeq" id="WP_343784346.1">
    <property type="nucleotide sequence ID" value="NZ_BAAACZ010000027.1"/>
</dbReference>
<evidence type="ECO:0000259" key="2">
    <source>
        <dbReference type="Pfam" id="PF01970"/>
    </source>
</evidence>
<sequence length="497" mass="52135">MIDNLILGLEYAISWQALLVIVIGVAWGIIGGAIPGITGSIAVALLLPFTFTMEPALALMMLAGTYVAAEYGGGIPAILIGAPGTASNAAVVLDGYPLHKSGHTGKALGTSLIIGTIGGIFSVIILILLAIPLASVALAFSAPEYFALSVFAITVVASLVSNSIVKGLISAIFGLMLASIGLDPFTGEQRFTFGMPELSTGLEILPVLIGLFAVSELFLMAIKKQQNKNYSKGVSTQFPTYRELRSTWKATSIGSVSGTFFGLMPGVGGTIGSWVAYNEAKRWSKNKKKFGKGSLEGVAAPEAANNAVTGGAMVPLLALGIPGSTTTAIMIGALMIHGISIGPIMFTETPEIPYSLFIGMLIAQFTMLVIGYLIIKPAIRISATPPPILLSVIFPLVFVGAYSISNHTFEVGVVLLFGVIGLLMKVYGFSPPATVLGLVLGGYIETNFRRALSMSSGDYLVFVQSPIALIFLILAVLSLAAPFIQNRLMTRIKENHT</sequence>
<dbReference type="EMBL" id="BAAACZ010000027">
    <property type="protein sequence ID" value="GAA0469501.1"/>
    <property type="molecule type" value="Genomic_DNA"/>
</dbReference>
<organism evidence="3 4">
    <name type="scientific">Alkalibacillus silvisoli</name>
    <dbReference type="NCBI Taxonomy" id="392823"/>
    <lineage>
        <taxon>Bacteria</taxon>
        <taxon>Bacillati</taxon>
        <taxon>Bacillota</taxon>
        <taxon>Bacilli</taxon>
        <taxon>Bacillales</taxon>
        <taxon>Bacillaceae</taxon>
        <taxon>Alkalibacillus</taxon>
    </lineage>
</organism>
<feature type="transmembrane region" description="Helical" evidence="1">
    <location>
        <begin position="202"/>
        <end position="222"/>
    </location>
</feature>
<keyword evidence="1" id="KW-0472">Membrane</keyword>
<feature type="transmembrane region" description="Helical" evidence="1">
    <location>
        <begin position="459"/>
        <end position="484"/>
    </location>
</feature>
<dbReference type="PANTHER" id="PTHR35342">
    <property type="entry name" value="TRICARBOXYLIC TRANSPORT PROTEIN"/>
    <property type="match status" value="1"/>
</dbReference>
<feature type="transmembrane region" description="Helical" evidence="1">
    <location>
        <begin position="108"/>
        <end position="131"/>
    </location>
</feature>
<feature type="transmembrane region" description="Helical" evidence="1">
    <location>
        <begin position="12"/>
        <end position="34"/>
    </location>
</feature>
<feature type="transmembrane region" description="Helical" evidence="1">
    <location>
        <begin position="327"/>
        <end position="346"/>
    </location>
</feature>
<accession>A0ABP3K338</accession>
<name>A0ABP3K338_9BACI</name>
<dbReference type="PANTHER" id="PTHR35342:SF5">
    <property type="entry name" value="TRICARBOXYLIC TRANSPORT PROTEIN"/>
    <property type="match status" value="1"/>
</dbReference>
<keyword evidence="4" id="KW-1185">Reference proteome</keyword>
<evidence type="ECO:0000256" key="1">
    <source>
        <dbReference type="SAM" id="Phobius"/>
    </source>
</evidence>
<dbReference type="Proteomes" id="UP001500740">
    <property type="component" value="Unassembled WGS sequence"/>
</dbReference>
<reference evidence="4" key="1">
    <citation type="journal article" date="2019" name="Int. J. Syst. Evol. Microbiol.">
        <title>The Global Catalogue of Microorganisms (GCM) 10K type strain sequencing project: providing services to taxonomists for standard genome sequencing and annotation.</title>
        <authorList>
            <consortium name="The Broad Institute Genomics Platform"/>
            <consortium name="The Broad Institute Genome Sequencing Center for Infectious Disease"/>
            <person name="Wu L."/>
            <person name="Ma J."/>
        </authorList>
    </citation>
    <scope>NUCLEOTIDE SEQUENCE [LARGE SCALE GENOMIC DNA]</scope>
    <source>
        <strain evidence="4">JCM 14193</strain>
    </source>
</reference>
<keyword evidence="1" id="KW-1133">Transmembrane helix</keyword>
<comment type="caution">
    <text evidence="3">The sequence shown here is derived from an EMBL/GenBank/DDBJ whole genome shotgun (WGS) entry which is preliminary data.</text>
</comment>
<proteinExistence type="predicted"/>
<feature type="transmembrane region" description="Helical" evidence="1">
    <location>
        <begin position="75"/>
        <end position="96"/>
    </location>
</feature>
<dbReference type="Pfam" id="PF01970">
    <property type="entry name" value="TctA"/>
    <property type="match status" value="1"/>
</dbReference>
<feature type="transmembrane region" description="Helical" evidence="1">
    <location>
        <begin position="352"/>
        <end position="375"/>
    </location>
</feature>